<evidence type="ECO:0000313" key="5">
    <source>
        <dbReference type="Proteomes" id="UP001148838"/>
    </source>
</evidence>
<gene>
    <name evidence="4" type="ORF">ANN_04970</name>
</gene>
<feature type="region of interest" description="Disordered" evidence="3">
    <location>
        <begin position="478"/>
        <end position="515"/>
    </location>
</feature>
<dbReference type="Proteomes" id="UP001148838">
    <property type="component" value="Unassembled WGS sequence"/>
</dbReference>
<dbReference type="PANTHER" id="PTHR21551">
    <property type="entry name" value="TOPOISOMERASE II-ASSOCIATED PROTEIN PAT1"/>
    <property type="match status" value="1"/>
</dbReference>
<keyword evidence="2" id="KW-0963">Cytoplasm</keyword>
<accession>A0ABQ8TBN6</accession>
<reference evidence="4 5" key="1">
    <citation type="journal article" date="2022" name="Allergy">
        <title>Genome assembly and annotation of Periplaneta americana reveal a comprehensive cockroach allergen profile.</title>
        <authorList>
            <person name="Wang L."/>
            <person name="Xiong Q."/>
            <person name="Saelim N."/>
            <person name="Wang L."/>
            <person name="Nong W."/>
            <person name="Wan A.T."/>
            <person name="Shi M."/>
            <person name="Liu X."/>
            <person name="Cao Q."/>
            <person name="Hui J.H.L."/>
            <person name="Sookrung N."/>
            <person name="Leung T.F."/>
            <person name="Tungtrongchitr A."/>
            <person name="Tsui S.K.W."/>
        </authorList>
    </citation>
    <scope>NUCLEOTIDE SEQUENCE [LARGE SCALE GENOMIC DNA]</scope>
    <source>
        <strain evidence="4">PWHHKU_190912</strain>
    </source>
</reference>
<evidence type="ECO:0000256" key="1">
    <source>
        <dbReference type="ARBA" id="ARBA00004201"/>
    </source>
</evidence>
<feature type="compositionally biased region" description="Basic and acidic residues" evidence="3">
    <location>
        <begin position="481"/>
        <end position="503"/>
    </location>
</feature>
<evidence type="ECO:0000256" key="3">
    <source>
        <dbReference type="SAM" id="MobiDB-lite"/>
    </source>
</evidence>
<feature type="compositionally biased region" description="Acidic residues" evidence="3">
    <location>
        <begin position="16"/>
        <end position="27"/>
    </location>
</feature>
<dbReference type="PANTHER" id="PTHR21551:SF0">
    <property type="entry name" value="PROTEIN ASSOCIATED WITH TOPO II RELATED-1, ISOFORM A"/>
    <property type="match status" value="1"/>
</dbReference>
<evidence type="ECO:0000256" key="2">
    <source>
        <dbReference type="ARBA" id="ARBA00022490"/>
    </source>
</evidence>
<name>A0ABQ8TBN6_PERAM</name>
<sequence length="826" mass="91887">MGSLEDELHDEPGQGLDEEEEEYDALNDETFGTEAVEGDWEEDHEKLAEIAEQSRLRRNSYNNDNHIESDDHADLELEASISQLVLDDFDDPISENGENTKTNTITSRHFPSTSTGVDLIESPSYSSSAPSGYSVWGIAKTDIQQKSTQPVLAGGKNVCTVEEVERDLILQRTTAPIAPPPGISKPSLALHLEDVERDLATSTASNYSVIPLGLGRGQPQPNPFAHQDVVVMRNTQNSAGVGTIGRGGAYFPSHLPGPTPQSVLGLGRGSTGSAAFGQVVLPSRIHGPHPPPIAIPDLRQLQQQNHRLIGSAPNLLRFIPPTLMMQSQQPLRDGTKTLGHQGFATENGILRSLHQNRNNMGYRPGFQGSLMDQHRMGVASQFSLRPERMMGSHFINNRASSGNFGQHHGHRGNYNSHYNNHSNYRQQNGSGDYDEYAGLMTSREKQWLLNIQLLQLNTSQPYIDDYYYTVFSSRQPKKNNKKIEMHDSFGHRERRDSHKDQRNDQQQGTSRVYTPAQFENSLGKLQVGSVTAPRKIIDMDVVSPEGLDSTLQSLQRDSRKAKQLLLEIERLYLLLLQVEDSTSSVPEVKESVTEDKSDLLHKIVTSLLVEDKLTSFMCVHKGKLLLLRVLPHLLAESEDEGSHLVQIWSTIFRSIVTIIKRDQASDESLLPRFYPHLKTWLSRAKFPSLLEVAHSLSPGSRDSSRNTSPITPVPPAKNALVYALGNKFGISSLAVMMEHGERLYPTLEEKQCNEWTSFITSLVEALGSVPSTSSLPTPIEPMDAVLLNQHLGRCSSLHIEKYAVLERVFTGPQKVEVENKENKAHS</sequence>
<feature type="region of interest" description="Disordered" evidence="3">
    <location>
        <begin position="1"/>
        <end position="43"/>
    </location>
</feature>
<feature type="compositionally biased region" description="Polar residues" evidence="3">
    <location>
        <begin position="504"/>
        <end position="515"/>
    </location>
</feature>
<feature type="compositionally biased region" description="Low complexity" evidence="3">
    <location>
        <begin position="412"/>
        <end position="425"/>
    </location>
</feature>
<comment type="subcellular location">
    <subcellularLocation>
        <location evidence="1">Cytoplasm</location>
        <location evidence="1">P-body</location>
    </subcellularLocation>
</comment>
<dbReference type="EMBL" id="JAJSOF020000013">
    <property type="protein sequence ID" value="KAJ4443302.1"/>
    <property type="molecule type" value="Genomic_DNA"/>
</dbReference>
<evidence type="ECO:0000313" key="4">
    <source>
        <dbReference type="EMBL" id="KAJ4443302.1"/>
    </source>
</evidence>
<feature type="region of interest" description="Disordered" evidence="3">
    <location>
        <begin position="403"/>
        <end position="430"/>
    </location>
</feature>
<protein>
    <submittedName>
        <fullName evidence="4">Uncharacterized protein</fullName>
    </submittedName>
</protein>
<dbReference type="InterPro" id="IPR039900">
    <property type="entry name" value="Pat1-like"/>
</dbReference>
<comment type="caution">
    <text evidence="4">The sequence shown here is derived from an EMBL/GenBank/DDBJ whole genome shotgun (WGS) entry which is preliminary data.</text>
</comment>
<organism evidence="4 5">
    <name type="scientific">Periplaneta americana</name>
    <name type="common">American cockroach</name>
    <name type="synonym">Blatta americana</name>
    <dbReference type="NCBI Taxonomy" id="6978"/>
    <lineage>
        <taxon>Eukaryota</taxon>
        <taxon>Metazoa</taxon>
        <taxon>Ecdysozoa</taxon>
        <taxon>Arthropoda</taxon>
        <taxon>Hexapoda</taxon>
        <taxon>Insecta</taxon>
        <taxon>Pterygota</taxon>
        <taxon>Neoptera</taxon>
        <taxon>Polyneoptera</taxon>
        <taxon>Dictyoptera</taxon>
        <taxon>Blattodea</taxon>
        <taxon>Blattoidea</taxon>
        <taxon>Blattidae</taxon>
        <taxon>Blattinae</taxon>
        <taxon>Periplaneta</taxon>
    </lineage>
</organism>
<proteinExistence type="predicted"/>
<keyword evidence="5" id="KW-1185">Reference proteome</keyword>